<evidence type="ECO:0000256" key="4">
    <source>
        <dbReference type="ARBA" id="ARBA00022741"/>
    </source>
</evidence>
<evidence type="ECO:0000256" key="7">
    <source>
        <dbReference type="ARBA" id="ARBA00022840"/>
    </source>
</evidence>
<proteinExistence type="inferred from homology"/>
<keyword evidence="3 12" id="KW-0235">DNA replication</keyword>
<dbReference type="NCBIfam" id="TIGR00665">
    <property type="entry name" value="DnaB"/>
    <property type="match status" value="1"/>
</dbReference>
<evidence type="ECO:0000256" key="8">
    <source>
        <dbReference type="ARBA" id="ARBA00023125"/>
    </source>
</evidence>
<dbReference type="RefSeq" id="WP_268051173.1">
    <property type="nucleotide sequence ID" value="NZ_JAPQES010000006.1"/>
</dbReference>
<dbReference type="Pfam" id="PF00772">
    <property type="entry name" value="DnaB"/>
    <property type="match status" value="1"/>
</dbReference>
<evidence type="ECO:0000256" key="2">
    <source>
        <dbReference type="ARBA" id="ARBA00022515"/>
    </source>
</evidence>
<dbReference type="SUPFAM" id="SSF48024">
    <property type="entry name" value="N-terminal domain of DnaB helicase"/>
    <property type="match status" value="1"/>
</dbReference>
<evidence type="ECO:0000256" key="5">
    <source>
        <dbReference type="ARBA" id="ARBA00022801"/>
    </source>
</evidence>
<evidence type="ECO:0000256" key="6">
    <source>
        <dbReference type="ARBA" id="ARBA00022806"/>
    </source>
</evidence>
<evidence type="ECO:0000313" key="14">
    <source>
        <dbReference type="EMBL" id="MCY6372234.1"/>
    </source>
</evidence>
<evidence type="ECO:0000259" key="13">
    <source>
        <dbReference type="PROSITE" id="PS51199"/>
    </source>
</evidence>
<dbReference type="InterPro" id="IPR007692">
    <property type="entry name" value="DNA_helicase_DnaB"/>
</dbReference>
<dbReference type="InterPro" id="IPR036185">
    <property type="entry name" value="DNA_heli_DnaB-like_N_sf"/>
</dbReference>
<protein>
    <recommendedName>
        <fullName evidence="11 12">Replicative DNA helicase</fullName>
        <ecNumber evidence="11 12">5.6.2.3</ecNumber>
    </recommendedName>
</protein>
<dbReference type="Proteomes" id="UP001079657">
    <property type="component" value="Unassembled WGS sequence"/>
</dbReference>
<evidence type="ECO:0000313" key="15">
    <source>
        <dbReference type="Proteomes" id="UP001079657"/>
    </source>
</evidence>
<comment type="caution">
    <text evidence="14">The sequence shown here is derived from an EMBL/GenBank/DDBJ whole genome shotgun (WGS) entry which is preliminary data.</text>
</comment>
<dbReference type="InterPro" id="IPR027417">
    <property type="entry name" value="P-loop_NTPase"/>
</dbReference>
<keyword evidence="6 12" id="KW-0347">Helicase</keyword>
<reference evidence="14" key="1">
    <citation type="submission" date="2022-12" db="EMBL/GenBank/DDBJ databases">
        <authorList>
            <person name="Wang J."/>
        </authorList>
    </citation>
    <scope>NUCLEOTIDE SEQUENCE</scope>
    <source>
        <strain evidence="14">HY-42-06</strain>
    </source>
</reference>
<dbReference type="EMBL" id="JAPQES010000006">
    <property type="protein sequence ID" value="MCY6372234.1"/>
    <property type="molecule type" value="Genomic_DNA"/>
</dbReference>
<dbReference type="Gene3D" id="1.10.860.10">
    <property type="entry name" value="DNAb Helicase, Chain A"/>
    <property type="match status" value="1"/>
</dbReference>
<comment type="similarity">
    <text evidence="1 12">Belongs to the helicase family. DnaB subfamily.</text>
</comment>
<dbReference type="PROSITE" id="PS51199">
    <property type="entry name" value="SF4_HELICASE"/>
    <property type="match status" value="1"/>
</dbReference>
<keyword evidence="5 12" id="KW-0378">Hydrolase</keyword>
<dbReference type="Gene3D" id="3.40.50.300">
    <property type="entry name" value="P-loop containing nucleotide triphosphate hydrolases"/>
    <property type="match status" value="1"/>
</dbReference>
<dbReference type="CDD" id="cd00984">
    <property type="entry name" value="DnaB_C"/>
    <property type="match status" value="1"/>
</dbReference>
<evidence type="ECO:0000256" key="11">
    <source>
        <dbReference type="NCBIfam" id="TIGR00665"/>
    </source>
</evidence>
<keyword evidence="2 12" id="KW-0639">Primosome</keyword>
<dbReference type="GO" id="GO:0003678">
    <property type="term" value="F:DNA helicase activity"/>
    <property type="evidence" value="ECO:0007669"/>
    <property type="project" value="UniProtKB-EC"/>
</dbReference>
<comment type="catalytic activity">
    <reaction evidence="10 12">
        <text>ATP + H2O = ADP + phosphate + H(+)</text>
        <dbReference type="Rhea" id="RHEA:13065"/>
        <dbReference type="ChEBI" id="CHEBI:15377"/>
        <dbReference type="ChEBI" id="CHEBI:15378"/>
        <dbReference type="ChEBI" id="CHEBI:30616"/>
        <dbReference type="ChEBI" id="CHEBI:43474"/>
        <dbReference type="ChEBI" id="CHEBI:456216"/>
        <dbReference type="EC" id="5.6.2.3"/>
    </reaction>
</comment>
<evidence type="ECO:0000256" key="1">
    <source>
        <dbReference type="ARBA" id="ARBA00008428"/>
    </source>
</evidence>
<keyword evidence="15" id="KW-1185">Reference proteome</keyword>
<dbReference type="Pfam" id="PF03796">
    <property type="entry name" value="DnaB_C"/>
    <property type="match status" value="1"/>
</dbReference>
<feature type="domain" description="SF4 helicase" evidence="13">
    <location>
        <begin position="170"/>
        <end position="429"/>
    </location>
</feature>
<sequence length="429" mass="48639">MNKLPQNLQAEAGSLGIILNNNSKISQVISSLKIEDFYSTRHQFIFRTMCDLYKNDIEISVLTLSDRIGNGLKDVGGVTYLSKLLSSFMGYEDINSYIKIIKEKARLRKIIIMSYNAQKMAYSEEKTSKNIADMVEQGLYNIYTEKENKMAHISDIVEDSFKKLEDNYGKKGELLGISTGYKELNIATGGMQKGEFIIVAARPSMGKTAFGLNLIMNIVKNNGSAAVFSIEMSKFQIMQRIFSFTALIPYQNIRKASINDKEWVELAKCSSALGDKNLFIDDTSDITVSEIRAKCKALKLKYNLDVVLIDYIGLINAKAENRQQEISTITRELKNMAKDLDITVIALSQLNRAVEQRADHRPMLSDLRESGLIEQDGDVVMFLYRDEYYNMDSKDRGKLECIVAKNRNGRVGSFKMGWIPQYQRVVQLV</sequence>
<organism evidence="14 15">
    <name type="scientific">Clostridium ganghwense</name>
    <dbReference type="NCBI Taxonomy" id="312089"/>
    <lineage>
        <taxon>Bacteria</taxon>
        <taxon>Bacillati</taxon>
        <taxon>Bacillota</taxon>
        <taxon>Clostridia</taxon>
        <taxon>Eubacteriales</taxon>
        <taxon>Clostridiaceae</taxon>
        <taxon>Clostridium</taxon>
    </lineage>
</organism>
<dbReference type="PANTHER" id="PTHR30153:SF2">
    <property type="entry name" value="REPLICATIVE DNA HELICASE"/>
    <property type="match status" value="1"/>
</dbReference>
<name>A0ABT4CT58_9CLOT</name>
<evidence type="ECO:0000256" key="3">
    <source>
        <dbReference type="ARBA" id="ARBA00022705"/>
    </source>
</evidence>
<gene>
    <name evidence="14" type="primary">dnaB</name>
    <name evidence="14" type="ORF">OXH55_16505</name>
</gene>
<evidence type="ECO:0000256" key="10">
    <source>
        <dbReference type="ARBA" id="ARBA00048954"/>
    </source>
</evidence>
<dbReference type="PANTHER" id="PTHR30153">
    <property type="entry name" value="REPLICATIVE DNA HELICASE DNAB"/>
    <property type="match status" value="1"/>
</dbReference>
<evidence type="ECO:0000256" key="12">
    <source>
        <dbReference type="RuleBase" id="RU362085"/>
    </source>
</evidence>
<keyword evidence="8 12" id="KW-0238">DNA-binding</keyword>
<dbReference type="SUPFAM" id="SSF52540">
    <property type="entry name" value="P-loop containing nucleoside triphosphate hydrolases"/>
    <property type="match status" value="1"/>
</dbReference>
<comment type="function">
    <text evidence="12">The main replicative DNA helicase, it participates in initiation and elongation during chromosome replication. Travels ahead of the DNA replisome, separating dsDNA into templates for DNA synthesis. A processive ATP-dependent 5'-3' DNA helicase it has DNA-dependent ATPase activity.</text>
</comment>
<dbReference type="InterPro" id="IPR007693">
    <property type="entry name" value="DNA_helicase_DnaB-like_N"/>
</dbReference>
<dbReference type="EC" id="5.6.2.3" evidence="11 12"/>
<dbReference type="InterPro" id="IPR007694">
    <property type="entry name" value="DNA_helicase_DnaB-like_C"/>
</dbReference>
<dbReference type="GO" id="GO:0016787">
    <property type="term" value="F:hydrolase activity"/>
    <property type="evidence" value="ECO:0007669"/>
    <property type="project" value="UniProtKB-KW"/>
</dbReference>
<keyword evidence="9" id="KW-0413">Isomerase</keyword>
<dbReference type="InterPro" id="IPR016136">
    <property type="entry name" value="DNA_helicase_N/primase_C"/>
</dbReference>
<accession>A0ABT4CT58</accession>
<keyword evidence="7 12" id="KW-0067">ATP-binding</keyword>
<evidence type="ECO:0000256" key="9">
    <source>
        <dbReference type="ARBA" id="ARBA00023235"/>
    </source>
</evidence>
<keyword evidence="4 12" id="KW-0547">Nucleotide-binding</keyword>